<dbReference type="PANTHER" id="PTHR42993">
    <property type="entry name" value="MAOC-LIKE DEHYDRATASE DOMAIN-CONTAINING PROTEIN"/>
    <property type="match status" value="1"/>
</dbReference>
<dbReference type="EMBL" id="MQUQ01000024">
    <property type="protein sequence ID" value="OLZ44637.1"/>
    <property type="molecule type" value="Genomic_DNA"/>
</dbReference>
<evidence type="ECO:0000256" key="1">
    <source>
        <dbReference type="ARBA" id="ARBA00005254"/>
    </source>
</evidence>
<name>A0A1R0KGE0_9PSEU</name>
<dbReference type="InterPro" id="IPR039375">
    <property type="entry name" value="NodN-like"/>
</dbReference>
<evidence type="ECO:0000313" key="3">
    <source>
        <dbReference type="EMBL" id="OLZ44637.1"/>
    </source>
</evidence>
<evidence type="ECO:0000313" key="4">
    <source>
        <dbReference type="Proteomes" id="UP000187486"/>
    </source>
</evidence>
<dbReference type="SUPFAM" id="SSF54637">
    <property type="entry name" value="Thioesterase/thiol ester dehydrase-isomerase"/>
    <property type="match status" value="1"/>
</dbReference>
<comment type="caution">
    <text evidence="3">The sequence shown here is derived from an EMBL/GenBank/DDBJ whole genome shotgun (WGS) entry which is preliminary data.</text>
</comment>
<dbReference type="CDD" id="cd03450">
    <property type="entry name" value="NodN"/>
    <property type="match status" value="1"/>
</dbReference>
<dbReference type="InterPro" id="IPR002539">
    <property type="entry name" value="MaoC-like_dom"/>
</dbReference>
<comment type="similarity">
    <text evidence="1">Belongs to the enoyl-CoA hydratase/isomerase family.</text>
</comment>
<dbReference type="AlphaFoldDB" id="A0A1R0KGE0"/>
<reference evidence="3 4" key="1">
    <citation type="submission" date="2016-01" db="EMBL/GenBank/DDBJ databases">
        <title>Amycolatopsis coloradensis genome sequencing and assembly.</title>
        <authorList>
            <person name="Mayilraj S."/>
        </authorList>
    </citation>
    <scope>NUCLEOTIDE SEQUENCE [LARGE SCALE GENOMIC DNA]</scope>
    <source>
        <strain evidence="3 4">DSM 44225</strain>
    </source>
</reference>
<dbReference type="Gene3D" id="3.10.129.10">
    <property type="entry name" value="Hotdog Thioesterase"/>
    <property type="match status" value="1"/>
</dbReference>
<dbReference type="Proteomes" id="UP000187486">
    <property type="component" value="Unassembled WGS sequence"/>
</dbReference>
<feature type="domain" description="MaoC-like" evidence="2">
    <location>
        <begin position="15"/>
        <end position="132"/>
    </location>
</feature>
<keyword evidence="4" id="KW-1185">Reference proteome</keyword>
<dbReference type="Pfam" id="PF01575">
    <property type="entry name" value="MaoC_dehydratas"/>
    <property type="match status" value="1"/>
</dbReference>
<dbReference type="PANTHER" id="PTHR42993:SF1">
    <property type="entry name" value="MAOC-LIKE DEHYDRATASE DOMAIN-CONTAINING PROTEIN"/>
    <property type="match status" value="1"/>
</dbReference>
<gene>
    <name evidence="3" type="ORF">BS329_35990</name>
</gene>
<dbReference type="InterPro" id="IPR029069">
    <property type="entry name" value="HotDog_dom_sf"/>
</dbReference>
<organism evidence="3 4">
    <name type="scientific">Amycolatopsis coloradensis</name>
    <dbReference type="NCBI Taxonomy" id="76021"/>
    <lineage>
        <taxon>Bacteria</taxon>
        <taxon>Bacillati</taxon>
        <taxon>Actinomycetota</taxon>
        <taxon>Actinomycetes</taxon>
        <taxon>Pseudonocardiales</taxon>
        <taxon>Pseudonocardiaceae</taxon>
        <taxon>Amycolatopsis</taxon>
    </lineage>
</organism>
<evidence type="ECO:0000259" key="2">
    <source>
        <dbReference type="Pfam" id="PF01575"/>
    </source>
</evidence>
<dbReference type="STRING" id="76021.BS329_35990"/>
<sequence>MVTRVFTSADDVRAVLGEEFGPTGWLTVDQARIAAFAEATGDHQWIHTDPERAATGPFGTTIAHGFLTLSLIPRFAKELYRLDFGTARINYGLGKVRFPAPVPVGSRLRASATFTELRPGTAGVTVTTRYVVELDGAAKPACVAETLVVVS</sequence>
<accession>A0A1R0KGE0</accession>
<protein>
    <submittedName>
        <fullName evidence="3">Enoyl-CoA hydratase</fullName>
    </submittedName>
</protein>
<proteinExistence type="inferred from homology"/>